<evidence type="ECO:0000313" key="1">
    <source>
        <dbReference type="EMBL" id="KZL79272.1"/>
    </source>
</evidence>
<accession>A0A166ZRP2</accession>
<dbReference type="InterPro" id="IPR001753">
    <property type="entry name" value="Enoyl-CoA_hydra/iso"/>
</dbReference>
<evidence type="ECO:0000313" key="2">
    <source>
        <dbReference type="Proteomes" id="UP000076584"/>
    </source>
</evidence>
<dbReference type="GO" id="GO:0006635">
    <property type="term" value="P:fatty acid beta-oxidation"/>
    <property type="evidence" value="ECO:0007669"/>
    <property type="project" value="TreeGrafter"/>
</dbReference>
<gene>
    <name evidence="1" type="ORF">CI238_07560</name>
</gene>
<keyword evidence="2" id="KW-1185">Reference proteome</keyword>
<protein>
    <submittedName>
        <fullName evidence="1">Enoyl-hydratase</fullName>
    </submittedName>
</protein>
<reference evidence="1 2" key="1">
    <citation type="submission" date="2015-06" db="EMBL/GenBank/DDBJ databases">
        <title>Survival trade-offs in plant roots during colonization by closely related pathogenic and mutualistic fungi.</title>
        <authorList>
            <person name="Hacquard S."/>
            <person name="Kracher B."/>
            <person name="Hiruma K."/>
            <person name="Weinman A."/>
            <person name="Muench P."/>
            <person name="Garrido Oter R."/>
            <person name="Ver Loren van Themaat E."/>
            <person name="Dallerey J.-F."/>
            <person name="Damm U."/>
            <person name="Henrissat B."/>
            <person name="Lespinet O."/>
            <person name="Thon M."/>
            <person name="Kemen E."/>
            <person name="McHardy A.C."/>
            <person name="Schulze-Lefert P."/>
            <person name="O'Connell R.J."/>
        </authorList>
    </citation>
    <scope>NUCLEOTIDE SEQUENCE [LARGE SCALE GENOMIC DNA]</scope>
    <source>
        <strain evidence="1 2">MAFF 238704</strain>
    </source>
</reference>
<name>A0A166ZRP2_COLIC</name>
<comment type="caution">
    <text evidence="1">The sequence shown here is derived from an EMBL/GenBank/DDBJ whole genome shotgun (WGS) entry which is preliminary data.</text>
</comment>
<dbReference type="GO" id="GO:0005739">
    <property type="term" value="C:mitochondrion"/>
    <property type="evidence" value="ECO:0007669"/>
    <property type="project" value="TreeGrafter"/>
</dbReference>
<dbReference type="InterPro" id="IPR029045">
    <property type="entry name" value="ClpP/crotonase-like_dom_sf"/>
</dbReference>
<dbReference type="Pfam" id="PF00378">
    <property type="entry name" value="ECH_1"/>
    <property type="match status" value="1"/>
</dbReference>
<dbReference type="Proteomes" id="UP000076584">
    <property type="component" value="Unassembled WGS sequence"/>
</dbReference>
<organism evidence="1 2">
    <name type="scientific">Colletotrichum incanum</name>
    <name type="common">Soybean anthracnose fungus</name>
    <dbReference type="NCBI Taxonomy" id="1573173"/>
    <lineage>
        <taxon>Eukaryota</taxon>
        <taxon>Fungi</taxon>
        <taxon>Dikarya</taxon>
        <taxon>Ascomycota</taxon>
        <taxon>Pezizomycotina</taxon>
        <taxon>Sordariomycetes</taxon>
        <taxon>Hypocreomycetidae</taxon>
        <taxon>Glomerellales</taxon>
        <taxon>Glomerellaceae</taxon>
        <taxon>Colletotrichum</taxon>
        <taxon>Colletotrichum spaethianum species complex</taxon>
    </lineage>
</organism>
<dbReference type="CDD" id="cd06558">
    <property type="entry name" value="crotonase-like"/>
    <property type="match status" value="1"/>
</dbReference>
<dbReference type="AlphaFoldDB" id="A0A166ZRP2"/>
<dbReference type="GO" id="GO:0003824">
    <property type="term" value="F:catalytic activity"/>
    <property type="evidence" value="ECO:0007669"/>
    <property type="project" value="UniProtKB-ARBA"/>
</dbReference>
<sequence>LSLPPANNFLTMELPTYRALKTSFNLGILEVTFHNPDFPTLNIWGRSTQEELKDLVKRLQNDDETKVVIFKSDVPKFFIAHLDISILDGSDPIFIEEFAALLHSITTLRQVTIGAIEGRARGAGAEFLVSLDMRFATRSPDTLIGQPEVSNGLIPGGGATQFLTHLIGRARALEYILVAKDINAEDAERIGWINKSFATSEEMYAYIAQQTSRLRLFPLTALHEVKIAVNRNSVPSREDIISEGTAFRRQFKDPHTQAAMKKSFEILSSIPLLEAELDLPRLATQFYD</sequence>
<feature type="non-terminal residue" evidence="1">
    <location>
        <position position="1"/>
    </location>
</feature>
<proteinExistence type="predicted"/>
<dbReference type="EMBL" id="LFIW01002121">
    <property type="protein sequence ID" value="KZL79272.1"/>
    <property type="molecule type" value="Genomic_DNA"/>
</dbReference>
<dbReference type="SUPFAM" id="SSF52096">
    <property type="entry name" value="ClpP/crotonase"/>
    <property type="match status" value="1"/>
</dbReference>
<dbReference type="STRING" id="1573173.A0A166ZRP2"/>
<dbReference type="PANTHER" id="PTHR11941:SF54">
    <property type="entry name" value="ENOYL-COA HYDRATASE, MITOCHONDRIAL"/>
    <property type="match status" value="1"/>
</dbReference>
<dbReference type="Gene3D" id="3.90.226.10">
    <property type="entry name" value="2-enoyl-CoA Hydratase, Chain A, domain 1"/>
    <property type="match status" value="1"/>
</dbReference>
<dbReference type="PANTHER" id="PTHR11941">
    <property type="entry name" value="ENOYL-COA HYDRATASE-RELATED"/>
    <property type="match status" value="1"/>
</dbReference>